<feature type="domain" description="WW" evidence="1">
    <location>
        <begin position="401"/>
        <end position="425"/>
    </location>
</feature>
<evidence type="ECO:0000313" key="3">
    <source>
        <dbReference type="Proteomes" id="UP001203687"/>
    </source>
</evidence>
<dbReference type="PROSITE" id="PS51257">
    <property type="entry name" value="PROKAR_LIPOPROTEIN"/>
    <property type="match status" value="1"/>
</dbReference>
<gene>
    <name evidence="2" type="ORF">MUY34_08875</name>
</gene>
<sequence>MKHLFIIILFVGFIISCNTSTKPSEYIASSGPVIDNTCPTMDSIHFCKDKTDSFCSNIPLDVYFLGGNNGNFENGYSSVLTPDIQPSFDNFSWQSFVALNWASDASGNAIGSSITDYKDSLRVWERFTDASKVFSADHSELKNLKSSHPMAKVISQSSKVSNALNVNGFLEADDFPLIDKNLNFVVYEVKMNAVEEAYIASNNLTTKEDIYNYVHDSKTPIELPINTTTKEGAIEIKASWRILDATKDDDLSKYYTQDATIYVSSENSVSGQSFTFKATIGLVGLHILRKTEKFQNWIWTTFEHVDNVPDNIQQAQTNQETNWSFYNSECLNCPVNQPPSHIFPRDITASNDTVYKWNTTAPYAKPYGVSIAGEADHKTFGTQVTRVYPVYYCTEQLNDLWQSKLSESGSVFANYKLIGTQWMVPTDGAPPAIKINAPSLLANTTAETYMQEGSSCISCHTFATVKYVTKSIDTTITTDFSFTFGYAQ</sequence>
<protein>
    <recommendedName>
        <fullName evidence="1">WW domain-containing protein</fullName>
    </recommendedName>
</protein>
<dbReference type="Proteomes" id="UP001203687">
    <property type="component" value="Unassembled WGS sequence"/>
</dbReference>
<proteinExistence type="predicted"/>
<comment type="caution">
    <text evidence="2">The sequence shown here is derived from an EMBL/GenBank/DDBJ whole genome shotgun (WGS) entry which is preliminary data.</text>
</comment>
<dbReference type="EMBL" id="JALPQF010000007">
    <property type="protein sequence ID" value="MCK8480732.1"/>
    <property type="molecule type" value="Genomic_DNA"/>
</dbReference>
<evidence type="ECO:0000259" key="1">
    <source>
        <dbReference type="PROSITE" id="PS01159"/>
    </source>
</evidence>
<dbReference type="RefSeq" id="WP_248412762.1">
    <property type="nucleotide sequence ID" value="NZ_JALPQF010000007.1"/>
</dbReference>
<organism evidence="2 3">
    <name type="scientific">Psychroserpens algicola</name>
    <dbReference type="NCBI Taxonomy" id="1719034"/>
    <lineage>
        <taxon>Bacteria</taxon>
        <taxon>Pseudomonadati</taxon>
        <taxon>Bacteroidota</taxon>
        <taxon>Flavobacteriia</taxon>
        <taxon>Flavobacteriales</taxon>
        <taxon>Flavobacteriaceae</taxon>
        <taxon>Psychroserpens</taxon>
    </lineage>
</organism>
<name>A0ABT0H964_9FLAO</name>
<accession>A0ABT0H964</accession>
<dbReference type="InterPro" id="IPR001202">
    <property type="entry name" value="WW_dom"/>
</dbReference>
<keyword evidence="3" id="KW-1185">Reference proteome</keyword>
<reference evidence="2" key="1">
    <citation type="submission" date="2022-04" db="EMBL/GenBank/DDBJ databases">
        <authorList>
            <person name="Ren T."/>
        </authorList>
    </citation>
    <scope>NUCLEOTIDE SEQUENCE</scope>
    <source>
        <strain evidence="2">F63249</strain>
    </source>
</reference>
<evidence type="ECO:0000313" key="2">
    <source>
        <dbReference type="EMBL" id="MCK8480732.1"/>
    </source>
</evidence>
<dbReference type="PROSITE" id="PS01159">
    <property type="entry name" value="WW_DOMAIN_1"/>
    <property type="match status" value="1"/>
</dbReference>